<name>A0AAP0JIQ7_9MAGN</name>
<accession>A0AAP0JIQ7</accession>
<proteinExistence type="predicted"/>
<reference evidence="1 2" key="1">
    <citation type="submission" date="2024-01" db="EMBL/GenBank/DDBJ databases">
        <title>Genome assemblies of Stephania.</title>
        <authorList>
            <person name="Yang L."/>
        </authorList>
    </citation>
    <scope>NUCLEOTIDE SEQUENCE [LARGE SCALE GENOMIC DNA]</scope>
    <source>
        <strain evidence="1">YNDBR</strain>
        <tissue evidence="1">Leaf</tissue>
    </source>
</reference>
<sequence length="85" mass="9196">MAPTAAMLMVLSHNHHHFIKGEETTTPTSSSGEGNVASWFWRILAIRPSKRGSIGGKTPPPVCSNPSSTMEHKFGEAVELCCWSS</sequence>
<organism evidence="1 2">
    <name type="scientific">Stephania yunnanensis</name>
    <dbReference type="NCBI Taxonomy" id="152371"/>
    <lineage>
        <taxon>Eukaryota</taxon>
        <taxon>Viridiplantae</taxon>
        <taxon>Streptophyta</taxon>
        <taxon>Embryophyta</taxon>
        <taxon>Tracheophyta</taxon>
        <taxon>Spermatophyta</taxon>
        <taxon>Magnoliopsida</taxon>
        <taxon>Ranunculales</taxon>
        <taxon>Menispermaceae</taxon>
        <taxon>Menispermoideae</taxon>
        <taxon>Cissampelideae</taxon>
        <taxon>Stephania</taxon>
    </lineage>
</organism>
<keyword evidence="2" id="KW-1185">Reference proteome</keyword>
<dbReference type="AlphaFoldDB" id="A0AAP0JIQ7"/>
<protein>
    <submittedName>
        <fullName evidence="1">Uncharacterized protein</fullName>
    </submittedName>
</protein>
<gene>
    <name evidence="1" type="ORF">Syun_013506</name>
</gene>
<evidence type="ECO:0000313" key="2">
    <source>
        <dbReference type="Proteomes" id="UP001420932"/>
    </source>
</evidence>
<dbReference type="EMBL" id="JBBNAF010000006">
    <property type="protein sequence ID" value="KAK9134176.1"/>
    <property type="molecule type" value="Genomic_DNA"/>
</dbReference>
<comment type="caution">
    <text evidence="1">The sequence shown here is derived from an EMBL/GenBank/DDBJ whole genome shotgun (WGS) entry which is preliminary data.</text>
</comment>
<evidence type="ECO:0000313" key="1">
    <source>
        <dbReference type="EMBL" id="KAK9134176.1"/>
    </source>
</evidence>
<dbReference type="Proteomes" id="UP001420932">
    <property type="component" value="Unassembled WGS sequence"/>
</dbReference>